<evidence type="ECO:0000256" key="5">
    <source>
        <dbReference type="ARBA" id="ARBA00022679"/>
    </source>
</evidence>
<evidence type="ECO:0000313" key="17">
    <source>
        <dbReference type="EMBL" id="TNV87408.1"/>
    </source>
</evidence>
<dbReference type="Gene3D" id="1.10.150.390">
    <property type="match status" value="1"/>
</dbReference>
<dbReference type="EC" id="2.7.7.6" evidence="14"/>
<dbReference type="Gene3D" id="4.10.860.120">
    <property type="entry name" value="RNA polymerase II, clamp domain"/>
    <property type="match status" value="1"/>
</dbReference>
<dbReference type="Pfam" id="PF04983">
    <property type="entry name" value="RNA_pol_Rpb1_3"/>
    <property type="match status" value="1"/>
</dbReference>
<dbReference type="OrthoDB" id="270392at2759"/>
<dbReference type="GO" id="GO:0003677">
    <property type="term" value="F:DNA binding"/>
    <property type="evidence" value="ECO:0007669"/>
    <property type="project" value="InterPro"/>
</dbReference>
<keyword evidence="11" id="KW-0539">Nucleus</keyword>
<dbReference type="InterPro" id="IPR035698">
    <property type="entry name" value="RNAP_III_Rpc1_C"/>
</dbReference>
<dbReference type="Gene3D" id="1.10.132.30">
    <property type="match status" value="1"/>
</dbReference>
<keyword evidence="4 14" id="KW-0240">DNA-directed RNA polymerase</keyword>
<comment type="similarity">
    <text evidence="2 14">Belongs to the RNA polymerase beta' chain family.</text>
</comment>
<dbReference type="FunFam" id="2.40.40.20:FF:000019">
    <property type="entry name" value="DNA-directed RNA polymerase II subunit RPB1"/>
    <property type="match status" value="1"/>
</dbReference>
<feature type="region of interest" description="Disordered" evidence="15">
    <location>
        <begin position="1"/>
        <end position="20"/>
    </location>
</feature>
<name>A0A8J8TAK0_HALGN</name>
<dbReference type="InterPro" id="IPR015700">
    <property type="entry name" value="RPC1"/>
</dbReference>
<dbReference type="SUPFAM" id="SSF64484">
    <property type="entry name" value="beta and beta-prime subunits of DNA dependent RNA-polymerase"/>
    <property type="match status" value="1"/>
</dbReference>
<dbReference type="Gene3D" id="3.30.1490.180">
    <property type="entry name" value="RNA polymerase ii"/>
    <property type="match status" value="1"/>
</dbReference>
<evidence type="ECO:0000256" key="3">
    <source>
        <dbReference type="ARBA" id="ARBA00011206"/>
    </source>
</evidence>
<dbReference type="GO" id="GO:0006351">
    <property type="term" value="P:DNA-templated transcription"/>
    <property type="evidence" value="ECO:0007669"/>
    <property type="project" value="InterPro"/>
</dbReference>
<dbReference type="SMART" id="SM00663">
    <property type="entry name" value="RPOLA_N"/>
    <property type="match status" value="1"/>
</dbReference>
<dbReference type="FunFam" id="3.30.1490.180:FF:000002">
    <property type="entry name" value="DNA-directed RNA polymerase subunit"/>
    <property type="match status" value="1"/>
</dbReference>
<comment type="subunit">
    <text evidence="3">Component of the RNA polymerase III (Pol III) complex consisting of 17 subunits.</text>
</comment>
<dbReference type="GO" id="GO:0000428">
    <property type="term" value="C:DNA-directed RNA polymerase complex"/>
    <property type="evidence" value="ECO:0007669"/>
    <property type="project" value="UniProtKB-KW"/>
</dbReference>
<evidence type="ECO:0000256" key="8">
    <source>
        <dbReference type="ARBA" id="ARBA00022833"/>
    </source>
</evidence>
<dbReference type="Pfam" id="PF04997">
    <property type="entry name" value="RNA_pol_Rpb1_1"/>
    <property type="match status" value="1"/>
</dbReference>
<dbReference type="InterPro" id="IPR000722">
    <property type="entry name" value="RNA_pol_asu"/>
</dbReference>
<keyword evidence="5 14" id="KW-0808">Transferase</keyword>
<dbReference type="CDD" id="cd02736">
    <property type="entry name" value="RNAP_III_Rpc1_C"/>
    <property type="match status" value="1"/>
</dbReference>
<dbReference type="Gene3D" id="6.20.50.80">
    <property type="match status" value="1"/>
</dbReference>
<evidence type="ECO:0000256" key="15">
    <source>
        <dbReference type="SAM" id="MobiDB-lite"/>
    </source>
</evidence>
<dbReference type="GO" id="GO:0003899">
    <property type="term" value="F:DNA-directed RNA polymerase activity"/>
    <property type="evidence" value="ECO:0007669"/>
    <property type="project" value="UniProtKB-EC"/>
</dbReference>
<dbReference type="Gene3D" id="1.10.274.100">
    <property type="entry name" value="RNA polymerase Rpb1, domain 3"/>
    <property type="match status" value="1"/>
</dbReference>
<keyword evidence="10 14" id="KW-0804">Transcription</keyword>
<sequence length="1434" mass="161918">MKKVRFQDTEVPSQEYSHSNEPAKKIESIQFSLLRPQDIQQQAQVHVANRQIYSLENPSIPFKGGVLDLRMGISDKGKNCETCFKPLESCPGHFGYITLELPVFHVGYFKQTVNILQCICKTCSRVMIEESERLKIINHYRMRPDPQQRTLIFRALVAQCKKIRNCPHCEAFNGTVKKMPNIAIRIIHAKYNEKGAELEDMINQFAYSCATNSALETSLKDAYEEIDALKVLELFEKIRDEDLPLFDMDPQYCRPSDLIITHIPVPPSCIRPSVAVSQNTTNEDDLTIKLAEILQLNQNIKMGIQEGQPPNKLIEDWLLLSYSITQYYNSDTPGLPYNLLGNKSIRSFSQRLKGKQGRFRLNLSAKRVDFTGRTVISPDPNCAIDEVIIPIYIAKNLTYPERVNQYNIQKMKQHIRNGPEVHPGANYVELADGTKIFLQYANRKKIAEEIKIGDIVERHLYDGDVVLFNRQPSLHRVSIMAHRAKVMPNRTFRFNECCCTPYNADFDGDEMNIHFPQSEEAKAEARILMDVKQNLLVPKSGDPLIAATQDFLTACYLITQRDMFLNRSEFMRACSYFGDANERIELPPPSILKPIELWTGKQVINVLLRPNRKSNVYVNTVVKEKNYSGKGEHMCVNDGWVIFQNSELLCGNLCKTTMGSGSKVGLFYSLQRDNSGEAAARCMLRVSKFSSRWLSNYGMSIGISDVSPFEALLEEKKKLLEVGYNNCDKLIDQYKNGDLVLKAGCNDEQTLESYLNGELSKIRDKAGEILRNQLPKHNAPLIMAICGSKGSNINLCQMIALVGQQTVGGSRMPNGFFDRSLPHFEPYSKYPASKGFVKNSFYSGLTATEFFFHTIGGREGLIDTAVKTAETGYMQRRLMKALEDLSIKYDDTVRTSTQHVIQFHYGDDGLDPMFMDDKNQPVSLQRLFTIVKENTKQTALVISEDMLFPHQIISETQKLIAACPIKNVSKNFLNQFQTFMQGMAEEVGKVRQNIGVKSDLLGNLLTHQEIMKEKKVALVQSLLRNFSYITQSQLEKFASLVWEKYRRSQIQAGEAVGAVAAQSIGEPGTQMTLKTFHFAGVASMNVTLGVPRIKEIINATKEISTPIISATLVNENDLISARIVKGRIEKTLLGDIAETIKEVYTPKGCYIALELGIESIEALKLELTIQDVVKAICSTSKLKVKEKHVELIDEKTIHIQPFDISRDNMYFSMQQLKNNLPSVIVKGIPTIVRAVISKQEKDQSKHHLLVEGTGLRNVMSTPGVEFSSSKSNHIMEIEQVLGIEAARQTIINEIQYTMQSHGMSIDIRHMQLLADIMTFKGMVLGITRFGVSKMKNSTLMLASFEMTTDHLYESAIHCRRDDIKGVSECIIMGNMIPLGTGLFKVMYNDEQDNKGVQESLLVSGTQANADTLAFDSVEDIIKDRQFMIDTKLRS</sequence>
<dbReference type="InterPro" id="IPR007080">
    <property type="entry name" value="RNA_pol_Rpb1_1"/>
</dbReference>
<feature type="compositionally biased region" description="Polar residues" evidence="15">
    <location>
        <begin position="10"/>
        <end position="20"/>
    </location>
</feature>
<dbReference type="PANTHER" id="PTHR48446:SF1">
    <property type="entry name" value="DNA-DIRECTED RNA POLYMERASE SUBUNIT BETA' N-TERMINAL SECTION"/>
    <property type="match status" value="1"/>
</dbReference>
<organism evidence="17 18">
    <name type="scientific">Halteria grandinella</name>
    <dbReference type="NCBI Taxonomy" id="5974"/>
    <lineage>
        <taxon>Eukaryota</taxon>
        <taxon>Sar</taxon>
        <taxon>Alveolata</taxon>
        <taxon>Ciliophora</taxon>
        <taxon>Intramacronucleata</taxon>
        <taxon>Spirotrichea</taxon>
        <taxon>Stichotrichia</taxon>
        <taxon>Sporadotrichida</taxon>
        <taxon>Halteriidae</taxon>
        <taxon>Halteria</taxon>
    </lineage>
</organism>
<dbReference type="Proteomes" id="UP000785679">
    <property type="component" value="Unassembled WGS sequence"/>
</dbReference>
<keyword evidence="18" id="KW-1185">Reference proteome</keyword>
<dbReference type="NCBIfam" id="NF006336">
    <property type="entry name" value="PRK08566.1"/>
    <property type="match status" value="1"/>
</dbReference>
<evidence type="ECO:0000256" key="9">
    <source>
        <dbReference type="ARBA" id="ARBA00022842"/>
    </source>
</evidence>
<dbReference type="InterPro" id="IPR007083">
    <property type="entry name" value="RNA_pol_Rpb1_4"/>
</dbReference>
<dbReference type="GO" id="GO:0005634">
    <property type="term" value="C:nucleus"/>
    <property type="evidence" value="ECO:0007669"/>
    <property type="project" value="UniProtKB-SubCell"/>
</dbReference>
<evidence type="ECO:0000256" key="1">
    <source>
        <dbReference type="ARBA" id="ARBA00004123"/>
    </source>
</evidence>
<dbReference type="InterPro" id="IPR038120">
    <property type="entry name" value="Rpb1_funnel_sf"/>
</dbReference>
<dbReference type="Gene3D" id="6.10.250.2940">
    <property type="match status" value="1"/>
</dbReference>
<dbReference type="Gene3D" id="2.40.40.20">
    <property type="match status" value="1"/>
</dbReference>
<gene>
    <name evidence="17" type="ORF">FGO68_gene1659</name>
</gene>
<dbReference type="InterPro" id="IPR007081">
    <property type="entry name" value="RNA_pol_Rpb1_5"/>
</dbReference>
<evidence type="ECO:0000256" key="13">
    <source>
        <dbReference type="ARBA" id="ARBA00058108"/>
    </source>
</evidence>
<dbReference type="GO" id="GO:0046872">
    <property type="term" value="F:metal ion binding"/>
    <property type="evidence" value="ECO:0007669"/>
    <property type="project" value="UniProtKB-KW"/>
</dbReference>
<dbReference type="Pfam" id="PF00623">
    <property type="entry name" value="RNA_pol_Rpb1_2"/>
    <property type="match status" value="1"/>
</dbReference>
<dbReference type="InterPro" id="IPR007066">
    <property type="entry name" value="RNA_pol_Rpb1_3"/>
</dbReference>
<feature type="domain" description="RNA polymerase N-terminal" evidence="16">
    <location>
        <begin position="256"/>
        <end position="559"/>
    </location>
</feature>
<dbReference type="InterPro" id="IPR042102">
    <property type="entry name" value="RNA_pol_Rpb1_3_sf"/>
</dbReference>
<dbReference type="CDD" id="cd02583">
    <property type="entry name" value="RNAP_III_RPC1_N"/>
    <property type="match status" value="1"/>
</dbReference>
<protein>
    <recommendedName>
        <fullName evidence="14">DNA-directed RNA polymerase subunit</fullName>
        <ecNumber evidence="14">2.7.7.6</ecNumber>
    </recommendedName>
</protein>
<evidence type="ECO:0000313" key="18">
    <source>
        <dbReference type="Proteomes" id="UP000785679"/>
    </source>
</evidence>
<keyword evidence="7" id="KW-0479">Metal-binding</keyword>
<reference evidence="17" key="1">
    <citation type="submission" date="2019-06" db="EMBL/GenBank/DDBJ databases">
        <authorList>
            <person name="Zheng W."/>
        </authorList>
    </citation>
    <scope>NUCLEOTIDE SEQUENCE</scope>
    <source>
        <strain evidence="17">QDHG01</strain>
    </source>
</reference>
<keyword evidence="6 14" id="KW-0548">Nucleotidyltransferase</keyword>
<dbReference type="EMBL" id="RRYP01000450">
    <property type="protein sequence ID" value="TNV87408.1"/>
    <property type="molecule type" value="Genomic_DNA"/>
</dbReference>
<comment type="caution">
    <text evidence="17">The sequence shown here is derived from an EMBL/GenBank/DDBJ whole genome shotgun (WGS) entry which is preliminary data.</text>
</comment>
<accession>A0A8J8TAK0</accession>
<evidence type="ECO:0000256" key="14">
    <source>
        <dbReference type="RuleBase" id="RU004279"/>
    </source>
</evidence>
<comment type="subcellular location">
    <subcellularLocation>
        <location evidence="1">Nucleus</location>
    </subcellularLocation>
</comment>
<keyword evidence="8" id="KW-0862">Zinc</keyword>
<evidence type="ECO:0000256" key="4">
    <source>
        <dbReference type="ARBA" id="ARBA00022478"/>
    </source>
</evidence>
<dbReference type="InterPro" id="IPR035697">
    <property type="entry name" value="RNAP_III_RPC1_N"/>
</dbReference>
<dbReference type="Pfam" id="PF05000">
    <property type="entry name" value="RNA_pol_Rpb1_4"/>
    <property type="match status" value="1"/>
</dbReference>
<comment type="catalytic activity">
    <reaction evidence="12 14">
        <text>RNA(n) + a ribonucleoside 5'-triphosphate = RNA(n+1) + diphosphate</text>
        <dbReference type="Rhea" id="RHEA:21248"/>
        <dbReference type="Rhea" id="RHEA-COMP:14527"/>
        <dbReference type="Rhea" id="RHEA-COMP:17342"/>
        <dbReference type="ChEBI" id="CHEBI:33019"/>
        <dbReference type="ChEBI" id="CHEBI:61557"/>
        <dbReference type="ChEBI" id="CHEBI:140395"/>
        <dbReference type="EC" id="2.7.7.6"/>
    </reaction>
</comment>
<proteinExistence type="inferred from homology"/>
<keyword evidence="9" id="KW-0460">Magnesium</keyword>
<evidence type="ECO:0000259" key="16">
    <source>
        <dbReference type="SMART" id="SM00663"/>
    </source>
</evidence>
<dbReference type="Pfam" id="PF04998">
    <property type="entry name" value="RNA_pol_Rpb1_5"/>
    <property type="match status" value="1"/>
</dbReference>
<evidence type="ECO:0000256" key="7">
    <source>
        <dbReference type="ARBA" id="ARBA00022723"/>
    </source>
</evidence>
<dbReference type="InterPro" id="IPR006592">
    <property type="entry name" value="RNA_pol_N"/>
</dbReference>
<dbReference type="FunFam" id="1.10.150.390:FF:000004">
    <property type="entry name" value="DNA-directed RNA polymerase subunit"/>
    <property type="match status" value="1"/>
</dbReference>
<dbReference type="FunFam" id="1.10.274.100:FF:000008">
    <property type="entry name" value="DNA-directed RNA polymerase subunit"/>
    <property type="match status" value="1"/>
</dbReference>
<evidence type="ECO:0000256" key="11">
    <source>
        <dbReference type="ARBA" id="ARBA00023242"/>
    </source>
</evidence>
<evidence type="ECO:0000256" key="2">
    <source>
        <dbReference type="ARBA" id="ARBA00006460"/>
    </source>
</evidence>
<evidence type="ECO:0000256" key="10">
    <source>
        <dbReference type="ARBA" id="ARBA00023163"/>
    </source>
</evidence>
<dbReference type="InterPro" id="IPR044893">
    <property type="entry name" value="RNA_pol_Rpb1_clamp_domain"/>
</dbReference>
<comment type="function">
    <text evidence="13">DNA-dependent RNA polymerase catalyzes the transcription of DNA into RNA using the four ribonucleoside triphosphates as substrates. Largest and catalytic core component of RNA polymerase III which synthesizes small RNAs, such as 5S rRNA and tRNAs. Forms the polymerase active center together with the second largest subunit. A single-stranded DNA template strand of the promoter is positioned within the central active site cleft of Pol III. A bridging helix emanates from RPC1 and crosses the cleft near the catalytic site and is thought to promote translocation of Pol III by acting as a ratchet that moves the RNA-DNA hybrid through the active site by switching from straight to bent conformations at each step of nucleotide addition.</text>
</comment>
<evidence type="ECO:0000256" key="12">
    <source>
        <dbReference type="ARBA" id="ARBA00048552"/>
    </source>
</evidence>
<evidence type="ECO:0000256" key="6">
    <source>
        <dbReference type="ARBA" id="ARBA00022695"/>
    </source>
</evidence>
<dbReference type="FunFam" id="4.10.860.120:FF:000004">
    <property type="entry name" value="DNA-directed RNA polymerase subunit"/>
    <property type="match status" value="1"/>
</dbReference>
<dbReference type="PANTHER" id="PTHR48446">
    <property type="entry name" value="DNA-DIRECTED RNA POLYMERASE SUBUNIT BETA' N-TERMINAL SECTION"/>
    <property type="match status" value="1"/>
</dbReference>